<dbReference type="RefSeq" id="WP_147372273.1">
    <property type="nucleotide sequence ID" value="NZ_QWET01000036.1"/>
</dbReference>
<organism evidence="2 3">
    <name type="scientific">Mariniphaga sediminis</name>
    <dbReference type="NCBI Taxonomy" id="1628158"/>
    <lineage>
        <taxon>Bacteria</taxon>
        <taxon>Pseudomonadati</taxon>
        <taxon>Bacteroidota</taxon>
        <taxon>Bacteroidia</taxon>
        <taxon>Marinilabiliales</taxon>
        <taxon>Prolixibacteraceae</taxon>
        <taxon>Mariniphaga</taxon>
    </lineage>
</organism>
<name>A0A399CW49_9BACT</name>
<proteinExistence type="predicted"/>
<accession>A0A399CW49</accession>
<sequence>KNSLMLIQDKILLRKRALVETVNDELKNICQIEHTRHRSFENFLTNLLSGLIAYSFLPKKPTLRMEEVIDQKQSCTLA</sequence>
<feature type="non-terminal residue" evidence="2">
    <location>
        <position position="1"/>
    </location>
</feature>
<dbReference type="OrthoDB" id="706456at2"/>
<feature type="domain" description="Transposase DDE" evidence="1">
    <location>
        <begin position="1"/>
        <end position="39"/>
    </location>
</feature>
<protein>
    <submittedName>
        <fullName evidence="2">IS982 family transposase</fullName>
    </submittedName>
</protein>
<evidence type="ECO:0000313" key="2">
    <source>
        <dbReference type="EMBL" id="RIH62812.1"/>
    </source>
</evidence>
<dbReference type="InterPro" id="IPR025668">
    <property type="entry name" value="Tnp_DDE_dom"/>
</dbReference>
<comment type="caution">
    <text evidence="2">The sequence shown here is derived from an EMBL/GenBank/DDBJ whole genome shotgun (WGS) entry which is preliminary data.</text>
</comment>
<dbReference type="Pfam" id="PF13612">
    <property type="entry name" value="DDE_Tnp_1_3"/>
    <property type="match status" value="1"/>
</dbReference>
<dbReference type="Proteomes" id="UP000266441">
    <property type="component" value="Unassembled WGS sequence"/>
</dbReference>
<reference evidence="2 3" key="1">
    <citation type="journal article" date="2015" name="Int. J. Syst. Evol. Microbiol.">
        <title>Mariniphaga sediminis sp. nov., isolated from coastal sediment.</title>
        <authorList>
            <person name="Wang F.Q."/>
            <person name="Shen Q.Y."/>
            <person name="Chen G.J."/>
            <person name="Du Z.J."/>
        </authorList>
    </citation>
    <scope>NUCLEOTIDE SEQUENCE [LARGE SCALE GENOMIC DNA]</scope>
    <source>
        <strain evidence="2 3">SY21</strain>
    </source>
</reference>
<keyword evidence="3" id="KW-1185">Reference proteome</keyword>
<evidence type="ECO:0000313" key="3">
    <source>
        <dbReference type="Proteomes" id="UP000266441"/>
    </source>
</evidence>
<dbReference type="EMBL" id="QWET01000036">
    <property type="protein sequence ID" value="RIH62812.1"/>
    <property type="molecule type" value="Genomic_DNA"/>
</dbReference>
<dbReference type="AlphaFoldDB" id="A0A399CW49"/>
<evidence type="ECO:0000259" key="1">
    <source>
        <dbReference type="Pfam" id="PF13612"/>
    </source>
</evidence>
<gene>
    <name evidence="2" type="ORF">D1164_23035</name>
</gene>